<dbReference type="EMBL" id="WMJY01000016">
    <property type="protein sequence ID" value="MTH29960.1"/>
    <property type="molecule type" value="Genomic_DNA"/>
</dbReference>
<dbReference type="RefSeq" id="WP_155035948.1">
    <property type="nucleotide sequence ID" value="NZ_JBHTIG010000053.1"/>
</dbReference>
<organism evidence="2 3">
    <name type="scientific">Myroides pelagicus</name>
    <dbReference type="NCBI Taxonomy" id="270914"/>
    <lineage>
        <taxon>Bacteria</taxon>
        <taxon>Pseudomonadati</taxon>
        <taxon>Bacteroidota</taxon>
        <taxon>Flavobacteriia</taxon>
        <taxon>Flavobacteriales</taxon>
        <taxon>Flavobacteriaceae</taxon>
        <taxon>Myroides</taxon>
    </lineage>
</organism>
<gene>
    <name evidence="2" type="ORF">GJV77_08535</name>
</gene>
<dbReference type="OrthoDB" id="1077926at2"/>
<evidence type="ECO:0000313" key="2">
    <source>
        <dbReference type="EMBL" id="MTH29960.1"/>
    </source>
</evidence>
<accession>A0A7K1GMJ7</accession>
<evidence type="ECO:0000313" key="3">
    <source>
        <dbReference type="Proteomes" id="UP000488936"/>
    </source>
</evidence>
<keyword evidence="3" id="KW-1185">Reference proteome</keyword>
<dbReference type="AlphaFoldDB" id="A0A7K1GMJ7"/>
<protein>
    <submittedName>
        <fullName evidence="2">Uncharacterized protein</fullName>
    </submittedName>
</protein>
<name>A0A7K1GMJ7_9FLAO</name>
<comment type="caution">
    <text evidence="2">The sequence shown here is derived from an EMBL/GenBank/DDBJ whole genome shotgun (WGS) entry which is preliminary data.</text>
</comment>
<keyword evidence="1" id="KW-0175">Coiled coil</keyword>
<evidence type="ECO:0000256" key="1">
    <source>
        <dbReference type="SAM" id="Coils"/>
    </source>
</evidence>
<proteinExistence type="predicted"/>
<reference evidence="2 3" key="1">
    <citation type="journal article" date="2006" name="Int. J. Syst. Evol. Microbiol.">
        <title>Myroides pelagicus sp. nov., isolated from seawater in Thailand.</title>
        <authorList>
            <person name="Yoon J."/>
            <person name="Maneerat S."/>
            <person name="Kawai F."/>
            <person name="Yokota A."/>
        </authorList>
    </citation>
    <scope>NUCLEOTIDE SEQUENCE [LARGE SCALE GENOMIC DNA]</scope>
    <source>
        <strain evidence="2 3">SM1T</strain>
    </source>
</reference>
<dbReference type="Proteomes" id="UP000488936">
    <property type="component" value="Unassembled WGS sequence"/>
</dbReference>
<sequence length="712" mass="80807">MKKEKIYEKIYDLAQKLVESDSIYTRGDLAYDLAIEGVTGDSVVVNELVWEAYLKYNKDEAIRVAFKTNDESKYIVDEYQLYNALTTGNAEEVITGLEKLLDQVANQYLKVIDKQGQREAYLSANGVVIDVNRITGSRGTLSVKQQAQTIYDNYAKMMGGYEELRYGIKDAISQYVMLRDDVVSLYRDYALGLVDIFGDSIKVVAPTLFDFDKIEYLNTQGMLEVIRTEYEKLATSCGVLMKEIDDSFKQSLNRASSHLSKAKGNKAMILLAVVDMAGHYIESSNKTSKLKSELVDLKSKASHDVAVVNVDMKRLMLIHRTLNELFIPKAHIFYRYARQVMSDELKALLGAIYNTEELRLMKASRDLILDEFNFLTRKMEDAQLNIVNCKETIGSNESFIEDARDEYELAVALKPVKPMLMFLGVGRKSYSRELMDWQTNCQPVIRGYREAQTNLKLDQDELVHNQQVLEKDKLRYEELKTKLRQSNHQIRQALSVSPEVKRKIASNLDSYVKLLYVAKEIASSKLDGHLVRKEVISKLDNIELASDVQGRLTQFMTELKAELHTSADDAMLDMMDVNGDLTANKLADKRYIQDKYKQVDAVAMANAQNKVITGGIDLVESWIVLQAKKEWSALEKAHFDDQLAQKQKAFQEQMKDIDDKSAVLRSVMTQINTAEYPAQVKAGLMMLADVSGIAFTAQDIDDLLSGDKTLEI</sequence>
<feature type="coiled-coil region" evidence="1">
    <location>
        <begin position="469"/>
        <end position="496"/>
    </location>
</feature>